<dbReference type="Pfam" id="PF08740">
    <property type="entry name" value="BCS1_N"/>
    <property type="match status" value="1"/>
</dbReference>
<keyword evidence="3" id="KW-1185">Reference proteome</keyword>
<name>A0ABQ8WB67_PENCH</name>
<organism evidence="2 3">
    <name type="scientific">Penicillium chrysogenum</name>
    <name type="common">Penicillium notatum</name>
    <dbReference type="NCBI Taxonomy" id="5076"/>
    <lineage>
        <taxon>Eukaryota</taxon>
        <taxon>Fungi</taxon>
        <taxon>Dikarya</taxon>
        <taxon>Ascomycota</taxon>
        <taxon>Pezizomycotina</taxon>
        <taxon>Eurotiomycetes</taxon>
        <taxon>Eurotiomycetidae</taxon>
        <taxon>Eurotiales</taxon>
        <taxon>Aspergillaceae</taxon>
        <taxon>Penicillium</taxon>
        <taxon>Penicillium chrysogenum species complex</taxon>
    </lineage>
</organism>
<dbReference type="InterPro" id="IPR014851">
    <property type="entry name" value="BCS1_N"/>
</dbReference>
<reference evidence="2 3" key="1">
    <citation type="journal article" date="2023" name="IMA Fungus">
        <title>Comparative genomic study of the Penicillium genus elucidates a diverse pangenome and 15 lateral gene transfer events.</title>
        <authorList>
            <person name="Petersen C."/>
            <person name="Sorensen T."/>
            <person name="Nielsen M.R."/>
            <person name="Sondergaard T.E."/>
            <person name="Sorensen J.L."/>
            <person name="Fitzpatrick D.A."/>
            <person name="Frisvad J.C."/>
            <person name="Nielsen K.L."/>
        </authorList>
    </citation>
    <scope>NUCLEOTIDE SEQUENCE [LARGE SCALE GENOMIC DNA]</scope>
    <source>
        <strain evidence="2 3">IBT 3361</strain>
    </source>
</reference>
<comment type="caution">
    <text evidence="2">The sequence shown here is derived from an EMBL/GenBank/DDBJ whole genome shotgun (WGS) entry which is preliminary data.</text>
</comment>
<sequence>MSAILRSQPSTSSTEHFLGRFAITVRIDEDGPLNHHLLRWMMDHRPPSPRFCSLLATSKSKIPWADEDDALNSVKGAETQDTKFVNYRYIVNQPPISLQPFQDTHTYLFQHHGKRILFHHIASKISI</sequence>
<proteinExistence type="predicted"/>
<evidence type="ECO:0000313" key="3">
    <source>
        <dbReference type="Proteomes" id="UP001220256"/>
    </source>
</evidence>
<gene>
    <name evidence="2" type="ORF">N7505_008892</name>
</gene>
<evidence type="ECO:0000259" key="1">
    <source>
        <dbReference type="Pfam" id="PF08740"/>
    </source>
</evidence>
<feature type="domain" description="BCS1 N-terminal" evidence="1">
    <location>
        <begin position="11"/>
        <end position="122"/>
    </location>
</feature>
<dbReference type="EMBL" id="JAPVEB010000006">
    <property type="protein sequence ID" value="KAJ5262025.1"/>
    <property type="molecule type" value="Genomic_DNA"/>
</dbReference>
<accession>A0ABQ8WB67</accession>
<dbReference type="Proteomes" id="UP001220256">
    <property type="component" value="Unassembled WGS sequence"/>
</dbReference>
<evidence type="ECO:0000313" key="2">
    <source>
        <dbReference type="EMBL" id="KAJ5262025.1"/>
    </source>
</evidence>
<protein>
    <recommendedName>
        <fullName evidence="1">BCS1 N-terminal domain-containing protein</fullName>
    </recommendedName>
</protein>